<keyword evidence="3" id="KW-1185">Reference proteome</keyword>
<sequence length="319" mass="34991">MGFTNALQRYTCSLPFPKHPPGPCSSSSSSPPASPSCDTQHDALNHTPSEEDLIPAYSLQTRYAVAPFQYLDSDVYPPSSQIVCHSPLDKRYRKKKNRRSTMRSWERAASTSATSKSVSENAGEKAAPSSSSKSSKILFSSSGYAEVQVGKGDTHYKICANPTGNPSSSVFALSTLNTGARLPPLPLQTVSTTFANDDLPALLTAKYTICSTPLLYTTKLWILSVVFSPVQSVSVKRGDCAEEMRVPVGTARLGDVQQLRLSTHCFADEGSELQDLAALFCYINIQPIVRILNRNFYDLFHVQIERHRVLCFETAEPVK</sequence>
<dbReference type="AlphaFoldDB" id="R0KPL7"/>
<reference evidence="2 3" key="2">
    <citation type="journal article" date="2013" name="PLoS Genet.">
        <title>Comparative genome structure, secondary metabolite, and effector coding capacity across Cochliobolus pathogens.</title>
        <authorList>
            <person name="Condon B.J."/>
            <person name="Leng Y."/>
            <person name="Wu D."/>
            <person name="Bushley K.E."/>
            <person name="Ohm R.A."/>
            <person name="Otillar R."/>
            <person name="Martin J."/>
            <person name="Schackwitz W."/>
            <person name="Grimwood J."/>
            <person name="MohdZainudin N."/>
            <person name="Xue C."/>
            <person name="Wang R."/>
            <person name="Manning V.A."/>
            <person name="Dhillon B."/>
            <person name="Tu Z.J."/>
            <person name="Steffenson B.J."/>
            <person name="Salamov A."/>
            <person name="Sun H."/>
            <person name="Lowry S."/>
            <person name="LaButti K."/>
            <person name="Han J."/>
            <person name="Copeland A."/>
            <person name="Lindquist E."/>
            <person name="Barry K."/>
            <person name="Schmutz J."/>
            <person name="Baker S.E."/>
            <person name="Ciuffetti L.M."/>
            <person name="Grigoriev I.V."/>
            <person name="Zhong S."/>
            <person name="Turgeon B.G."/>
        </authorList>
    </citation>
    <scope>NUCLEOTIDE SEQUENCE [LARGE SCALE GENOMIC DNA]</scope>
    <source>
        <strain evidence="3">28A</strain>
    </source>
</reference>
<organism evidence="2 3">
    <name type="scientific">Exserohilum turcicum (strain 28A)</name>
    <name type="common">Northern leaf blight fungus</name>
    <name type="synonym">Setosphaeria turcica</name>
    <dbReference type="NCBI Taxonomy" id="671987"/>
    <lineage>
        <taxon>Eukaryota</taxon>
        <taxon>Fungi</taxon>
        <taxon>Dikarya</taxon>
        <taxon>Ascomycota</taxon>
        <taxon>Pezizomycotina</taxon>
        <taxon>Dothideomycetes</taxon>
        <taxon>Pleosporomycetidae</taxon>
        <taxon>Pleosporales</taxon>
        <taxon>Pleosporineae</taxon>
        <taxon>Pleosporaceae</taxon>
        <taxon>Exserohilum</taxon>
    </lineage>
</organism>
<feature type="region of interest" description="Disordered" evidence="1">
    <location>
        <begin position="18"/>
        <end position="46"/>
    </location>
</feature>
<protein>
    <submittedName>
        <fullName evidence="2">Uncharacterized protein</fullName>
    </submittedName>
</protein>
<evidence type="ECO:0000256" key="1">
    <source>
        <dbReference type="SAM" id="MobiDB-lite"/>
    </source>
</evidence>
<dbReference type="EMBL" id="KB908504">
    <property type="protein sequence ID" value="EOA89797.1"/>
    <property type="molecule type" value="Genomic_DNA"/>
</dbReference>
<accession>R0KPL7</accession>
<dbReference type="HOGENOM" id="CLU_872008_0_0_1"/>
<evidence type="ECO:0000313" key="2">
    <source>
        <dbReference type="EMBL" id="EOA89797.1"/>
    </source>
</evidence>
<evidence type="ECO:0000313" key="3">
    <source>
        <dbReference type="Proteomes" id="UP000016935"/>
    </source>
</evidence>
<feature type="region of interest" description="Disordered" evidence="1">
    <location>
        <begin position="87"/>
        <end position="136"/>
    </location>
</feature>
<name>R0KPL7_EXST2</name>
<gene>
    <name evidence="2" type="ORF">SETTUDRAFT_45902</name>
</gene>
<dbReference type="RefSeq" id="XP_008022504.1">
    <property type="nucleotide sequence ID" value="XM_008024313.1"/>
</dbReference>
<proteinExistence type="predicted"/>
<dbReference type="Proteomes" id="UP000016935">
    <property type="component" value="Unassembled WGS sequence"/>
</dbReference>
<reference evidence="2 3" key="1">
    <citation type="journal article" date="2012" name="PLoS Pathog.">
        <title>Diverse lifestyles and strategies of plant pathogenesis encoded in the genomes of eighteen Dothideomycetes fungi.</title>
        <authorList>
            <person name="Ohm R.A."/>
            <person name="Feau N."/>
            <person name="Henrissat B."/>
            <person name="Schoch C.L."/>
            <person name="Horwitz B.A."/>
            <person name="Barry K.W."/>
            <person name="Condon B.J."/>
            <person name="Copeland A.C."/>
            <person name="Dhillon B."/>
            <person name="Glaser F."/>
            <person name="Hesse C.N."/>
            <person name="Kosti I."/>
            <person name="LaButti K."/>
            <person name="Lindquist E.A."/>
            <person name="Lucas S."/>
            <person name="Salamov A.A."/>
            <person name="Bradshaw R.E."/>
            <person name="Ciuffetti L."/>
            <person name="Hamelin R.C."/>
            <person name="Kema G.H.J."/>
            <person name="Lawrence C."/>
            <person name="Scott J.A."/>
            <person name="Spatafora J.W."/>
            <person name="Turgeon B.G."/>
            <person name="de Wit P.J.G.M."/>
            <person name="Zhong S."/>
            <person name="Goodwin S.B."/>
            <person name="Grigoriev I.V."/>
        </authorList>
    </citation>
    <scope>NUCLEOTIDE SEQUENCE [LARGE SCALE GENOMIC DNA]</scope>
    <source>
        <strain evidence="3">28A</strain>
    </source>
</reference>
<feature type="compositionally biased region" description="Basic residues" evidence="1">
    <location>
        <begin position="91"/>
        <end position="101"/>
    </location>
</feature>
<dbReference type="GeneID" id="19405018"/>